<dbReference type="InterPro" id="IPR054722">
    <property type="entry name" value="PolX-like_BBD"/>
</dbReference>
<dbReference type="SUPFAM" id="SSF57756">
    <property type="entry name" value="Retrovirus zinc finger-like domains"/>
    <property type="match status" value="1"/>
</dbReference>
<dbReference type="GO" id="GO:0003676">
    <property type="term" value="F:nucleic acid binding"/>
    <property type="evidence" value="ECO:0007669"/>
    <property type="project" value="InterPro"/>
</dbReference>
<proteinExistence type="predicted"/>
<reference evidence="3 4" key="1">
    <citation type="journal article" date="2018" name="PLoS Genet.">
        <title>Population sequencing reveals clonal diversity and ancestral inbreeding in the grapevine cultivar Chardonnay.</title>
        <authorList>
            <person name="Roach M.J."/>
            <person name="Johnson D.L."/>
            <person name="Bohlmann J."/>
            <person name="van Vuuren H.J."/>
            <person name="Jones S.J."/>
            <person name="Pretorius I.S."/>
            <person name="Schmidt S.A."/>
            <person name="Borneman A.R."/>
        </authorList>
    </citation>
    <scope>NUCLEOTIDE SEQUENCE [LARGE SCALE GENOMIC DNA]</scope>
    <source>
        <strain evidence="4">cv. Chardonnay</strain>
        <tissue evidence="3">Leaf</tissue>
    </source>
</reference>
<dbReference type="Pfam" id="PF22936">
    <property type="entry name" value="Pol_BBD"/>
    <property type="match status" value="1"/>
</dbReference>
<comment type="caution">
    <text evidence="3">The sequence shown here is derived from an EMBL/GenBank/DDBJ whole genome shotgun (WGS) entry which is preliminary data.</text>
</comment>
<evidence type="ECO:0000313" key="3">
    <source>
        <dbReference type="EMBL" id="RVX00423.1"/>
    </source>
</evidence>
<sequence length="254" mass="27863">MMSQLPLPSFAEIVSKALSHEIFERSISHSSSNSAYFVQQTSKVAGHKQVKHRSSASPTPFANSKSSSNSSVHCQLCDKEGHLAKRCWNFLKLKKKQSANLAEAFSACSIQDFNDSEWFPDSGATSHMTSDTEGVDQPAVYSSNERVMVGNGQSLAISHTGSISSLVPSSPLLLSNVLVDRVTRVVLGVGRCENGLYVLDRRHHALVSTTSSPRASIRLWHTRLEMYEMKIDMILPQHDGPGRHSASAYSYSLP</sequence>
<dbReference type="InterPro" id="IPR036875">
    <property type="entry name" value="Znf_CCHC_sf"/>
</dbReference>
<evidence type="ECO:0000256" key="1">
    <source>
        <dbReference type="SAM" id="MobiDB-lite"/>
    </source>
</evidence>
<dbReference type="PANTHER" id="PTHR47481:SF35">
    <property type="entry name" value="ZINC FINGER, CCHC-TYPE-RELATED"/>
    <property type="match status" value="1"/>
</dbReference>
<dbReference type="PANTHER" id="PTHR47481">
    <property type="match status" value="1"/>
</dbReference>
<organism evidence="3 4">
    <name type="scientific">Vitis vinifera</name>
    <name type="common">Grape</name>
    <dbReference type="NCBI Taxonomy" id="29760"/>
    <lineage>
        <taxon>Eukaryota</taxon>
        <taxon>Viridiplantae</taxon>
        <taxon>Streptophyta</taxon>
        <taxon>Embryophyta</taxon>
        <taxon>Tracheophyta</taxon>
        <taxon>Spermatophyta</taxon>
        <taxon>Magnoliopsida</taxon>
        <taxon>eudicotyledons</taxon>
        <taxon>Gunneridae</taxon>
        <taxon>Pentapetalae</taxon>
        <taxon>rosids</taxon>
        <taxon>Vitales</taxon>
        <taxon>Vitaceae</taxon>
        <taxon>Viteae</taxon>
        <taxon>Vitis</taxon>
    </lineage>
</organism>
<feature type="region of interest" description="Disordered" evidence="1">
    <location>
        <begin position="47"/>
        <end position="70"/>
    </location>
</feature>
<feature type="domain" description="Retrovirus-related Pol polyprotein from transposon TNT 1-94-like beta-barrel" evidence="2">
    <location>
        <begin position="118"/>
        <end position="178"/>
    </location>
</feature>
<dbReference type="GO" id="GO:0008270">
    <property type="term" value="F:zinc ion binding"/>
    <property type="evidence" value="ECO:0007669"/>
    <property type="project" value="InterPro"/>
</dbReference>
<gene>
    <name evidence="3" type="primary">RE1_1509</name>
    <name evidence="3" type="ORF">CK203_024517</name>
</gene>
<protein>
    <submittedName>
        <fullName evidence="3">Retrovirus-related Pol polyprotein from transposon RE1</fullName>
    </submittedName>
</protein>
<dbReference type="AlphaFoldDB" id="A0A438IUJ8"/>
<dbReference type="EMBL" id="QGNW01000082">
    <property type="protein sequence ID" value="RVX00423.1"/>
    <property type="molecule type" value="Genomic_DNA"/>
</dbReference>
<name>A0A438IUJ8_VITVI</name>
<evidence type="ECO:0000259" key="2">
    <source>
        <dbReference type="Pfam" id="PF22936"/>
    </source>
</evidence>
<accession>A0A438IUJ8</accession>
<dbReference type="Proteomes" id="UP000288805">
    <property type="component" value="Unassembled WGS sequence"/>
</dbReference>
<evidence type="ECO:0000313" key="4">
    <source>
        <dbReference type="Proteomes" id="UP000288805"/>
    </source>
</evidence>